<keyword evidence="3" id="KW-1185">Reference proteome</keyword>
<evidence type="ECO:0000313" key="2">
    <source>
        <dbReference type="EMBL" id="SDM46277.1"/>
    </source>
</evidence>
<name>A0A1G9TF02_9BACL</name>
<dbReference type="InterPro" id="IPR030662">
    <property type="entry name" value="DPH6/MJ0570"/>
</dbReference>
<dbReference type="CDD" id="cd01994">
    <property type="entry name" value="AANH_PF0828-like"/>
    <property type="match status" value="1"/>
</dbReference>
<dbReference type="Proteomes" id="UP000199544">
    <property type="component" value="Unassembled WGS sequence"/>
</dbReference>
<dbReference type="GO" id="GO:0017183">
    <property type="term" value="P:protein histidyl modification to diphthamide"/>
    <property type="evidence" value="ECO:0007669"/>
    <property type="project" value="TreeGrafter"/>
</dbReference>
<dbReference type="PANTHER" id="PTHR12196:SF2">
    <property type="entry name" value="DIPHTHINE--AMMONIA LIGASE"/>
    <property type="match status" value="1"/>
</dbReference>
<proteinExistence type="predicted"/>
<feature type="domain" description="Diphthamide synthase" evidence="1">
    <location>
        <begin position="20"/>
        <end position="228"/>
    </location>
</feature>
<dbReference type="Gene3D" id="3.40.50.620">
    <property type="entry name" value="HUPs"/>
    <property type="match status" value="1"/>
</dbReference>
<dbReference type="AlphaFoldDB" id="A0A1G9TF02"/>
<dbReference type="Gene3D" id="3.90.1490.10">
    <property type="entry name" value="putative n-type atp pyrophosphatase, domain 2"/>
    <property type="match status" value="1"/>
</dbReference>
<protein>
    <submittedName>
        <fullName evidence="2">MJ0570-related uncharacterized domain-containing protein</fullName>
    </submittedName>
</protein>
<dbReference type="STRING" id="459525.SAMN04488137_0251"/>
<accession>A0A1G9TF02</accession>
<dbReference type="InterPro" id="IPR014729">
    <property type="entry name" value="Rossmann-like_a/b/a_fold"/>
</dbReference>
<dbReference type="Pfam" id="PF01902">
    <property type="entry name" value="Diphthami_syn_2"/>
    <property type="match status" value="1"/>
</dbReference>
<evidence type="ECO:0000313" key="3">
    <source>
        <dbReference type="Proteomes" id="UP000199544"/>
    </source>
</evidence>
<dbReference type="PANTHER" id="PTHR12196">
    <property type="entry name" value="DOMAIN OF UNKNOWN FUNCTION 71 DUF71 -CONTAINING PROTEIN"/>
    <property type="match status" value="1"/>
</dbReference>
<dbReference type="GO" id="GO:0017178">
    <property type="term" value="F:diphthine-ammonia ligase activity"/>
    <property type="evidence" value="ECO:0007669"/>
    <property type="project" value="TreeGrafter"/>
</dbReference>
<reference evidence="3" key="1">
    <citation type="submission" date="2016-10" db="EMBL/GenBank/DDBJ databases">
        <authorList>
            <person name="Varghese N."/>
            <person name="Submissions S."/>
        </authorList>
    </citation>
    <scope>NUCLEOTIDE SEQUENCE [LARGE SCALE GENOMIC DNA]</scope>
    <source>
        <strain evidence="3">CGMCC 1.6854</strain>
    </source>
</reference>
<evidence type="ECO:0000259" key="1">
    <source>
        <dbReference type="Pfam" id="PF01902"/>
    </source>
</evidence>
<dbReference type="EMBL" id="FNHW01000001">
    <property type="protein sequence ID" value="SDM46277.1"/>
    <property type="molecule type" value="Genomic_DNA"/>
</dbReference>
<organism evidence="2 3">
    <name type="scientific">Fictibacillus solisalsi</name>
    <dbReference type="NCBI Taxonomy" id="459525"/>
    <lineage>
        <taxon>Bacteria</taxon>
        <taxon>Bacillati</taxon>
        <taxon>Bacillota</taxon>
        <taxon>Bacilli</taxon>
        <taxon>Bacillales</taxon>
        <taxon>Fictibacillaceae</taxon>
        <taxon>Fictibacillus</taxon>
    </lineage>
</organism>
<dbReference type="InterPro" id="IPR002761">
    <property type="entry name" value="Diphthami_syn_dom"/>
</dbReference>
<dbReference type="NCBIfam" id="TIGR00290">
    <property type="entry name" value="MJ0570_dom"/>
    <property type="match status" value="1"/>
</dbReference>
<sequence length="241" mass="27248">MLKEIVFYVKGGNDVSKRWALSWSGGKDACMVLDHLIKRGDEVVCLITTLPKEIGRTFGHGERTELIQAQADAIGIPLEWISCSFDTYTRDFLSTLQSLKNKYEVDGVAFGDLYLDEHRGWGENVVEQAGLMSEFPLWMKKEDAASALKVFIDSGYKAKVIRISNSQLDELWLGREVDGSFLNEIVETGICPMGEAGEYHTYVYDGPLFQFQVMIEKGDIVELETTKRMELSLQEERVKKG</sequence>
<dbReference type="SUPFAM" id="SSF52402">
    <property type="entry name" value="Adenine nucleotide alpha hydrolases-like"/>
    <property type="match status" value="1"/>
</dbReference>
<gene>
    <name evidence="2" type="ORF">SAMN04488137_0251</name>
</gene>